<name>A0ACB8ULT7_9EURO</name>
<accession>A0ACB8ULT7</accession>
<reference evidence="1" key="1">
    <citation type="journal article" date="2022" name="bioRxiv">
        <title>Population genetic analysis of Ophidiomyces ophidiicola, the causative agent of snake fungal disease, indicates recent introductions to the USA.</title>
        <authorList>
            <person name="Ladner J.T."/>
            <person name="Palmer J.M."/>
            <person name="Ettinger C.L."/>
            <person name="Stajich J.E."/>
            <person name="Farrell T.M."/>
            <person name="Glorioso B.M."/>
            <person name="Lawson B."/>
            <person name="Price S.J."/>
            <person name="Stengle A.G."/>
            <person name="Grear D.A."/>
            <person name="Lorch J.M."/>
        </authorList>
    </citation>
    <scope>NUCLEOTIDE SEQUENCE</scope>
    <source>
        <strain evidence="1">NWHC 24266-5</strain>
    </source>
</reference>
<evidence type="ECO:0000313" key="1">
    <source>
        <dbReference type="EMBL" id="KAI2381175.1"/>
    </source>
</evidence>
<organism evidence="1">
    <name type="scientific">Ophidiomyces ophidiicola</name>
    <dbReference type="NCBI Taxonomy" id="1387563"/>
    <lineage>
        <taxon>Eukaryota</taxon>
        <taxon>Fungi</taxon>
        <taxon>Dikarya</taxon>
        <taxon>Ascomycota</taxon>
        <taxon>Pezizomycotina</taxon>
        <taxon>Eurotiomycetes</taxon>
        <taxon>Eurotiomycetidae</taxon>
        <taxon>Onygenales</taxon>
        <taxon>Onygenaceae</taxon>
        <taxon>Ophidiomyces</taxon>
    </lineage>
</organism>
<protein>
    <submittedName>
        <fullName evidence="1">Uncharacterized protein</fullName>
    </submittedName>
</protein>
<dbReference type="EMBL" id="JALBCA010000251">
    <property type="protein sequence ID" value="KAI2381175.1"/>
    <property type="molecule type" value="Genomic_DNA"/>
</dbReference>
<gene>
    <name evidence="1" type="ORF">LOY88_006852</name>
</gene>
<comment type="caution">
    <text evidence="1">The sequence shown here is derived from an EMBL/GenBank/DDBJ whole genome shotgun (WGS) entry which is preliminary data.</text>
</comment>
<proteinExistence type="predicted"/>
<sequence>MAPWESFDITFSFSNNPYSVELVNQILANRKVLHNILFIDRLLLFLGIESASTLYPPKSIETLRKLHRKVISSSSPNHYKQSVIYYLLRDCQDASDTPRSLHFVQQCYLPQHYRLFIDGLWQLDGLEFRSALKHLTEPSLIPTFPDEILYALLTVSQDDALAIAYYISVSPPLTSSKVLFAYFTMLCRTRLALAFDFTRKQPISTRHALVDQMIISVLSIKQNEIRTENAMRLVNLPFDETEAEWFEDCLLRGKAKDFFGARETVLMRRISVGFLGDLGKLDSLGGRKIEGLNWDILRRTLQPSIS</sequence>